<keyword evidence="1" id="KW-0805">Transcription regulation</keyword>
<dbReference type="PANTHER" id="PTHR47506:SF3">
    <property type="entry name" value="HTH-TYPE TRANSCRIPTIONAL REGULATOR LMRA"/>
    <property type="match status" value="1"/>
</dbReference>
<accession>A0ABX8RTQ1</accession>
<gene>
    <name evidence="6" type="ORF">KV110_07625</name>
</gene>
<protein>
    <submittedName>
        <fullName evidence="6">TetR/AcrR family transcriptional regulator</fullName>
    </submittedName>
</protein>
<dbReference type="PROSITE" id="PS50977">
    <property type="entry name" value="HTH_TETR_2"/>
    <property type="match status" value="1"/>
</dbReference>
<dbReference type="InterPro" id="IPR054156">
    <property type="entry name" value="YxaF_TetR_C"/>
</dbReference>
<dbReference type="RefSeq" id="WP_218474625.1">
    <property type="nucleotide sequence ID" value="NZ_BAABJN010000001.1"/>
</dbReference>
<name>A0ABX8RTQ1_NOCIO</name>
<organism evidence="6 7">
    <name type="scientific">Nocardia iowensis</name>
    <dbReference type="NCBI Taxonomy" id="204891"/>
    <lineage>
        <taxon>Bacteria</taxon>
        <taxon>Bacillati</taxon>
        <taxon>Actinomycetota</taxon>
        <taxon>Actinomycetes</taxon>
        <taxon>Mycobacteriales</taxon>
        <taxon>Nocardiaceae</taxon>
        <taxon>Nocardia</taxon>
    </lineage>
</organism>
<keyword evidence="2 4" id="KW-0238">DNA-binding</keyword>
<dbReference type="EMBL" id="CP078145">
    <property type="protein sequence ID" value="QXN92968.1"/>
    <property type="molecule type" value="Genomic_DNA"/>
</dbReference>
<keyword evidence="3" id="KW-0804">Transcription</keyword>
<sequence length="199" mass="20929">MKPGPRERLIDAAIRLVQERGVQGTGISDLLDRSSTARQSIYQHFPGGKDELIAAATQVAGDRILAEIAAAAERGGPREAVSAALSRWEKTLSEHDFRLGCPIAAATVDGTTEPIRTAALAAFESWTATYTAVLEHSGIATAAARSLAGFVVTAIEGAVLHARATRSVHPLHDCRDQLDLLLVAQLTGVAQEDSPSAGQ</sequence>
<evidence type="ECO:0000256" key="4">
    <source>
        <dbReference type="PROSITE-ProRule" id="PRU00335"/>
    </source>
</evidence>
<evidence type="ECO:0000259" key="5">
    <source>
        <dbReference type="PROSITE" id="PS50977"/>
    </source>
</evidence>
<dbReference type="Pfam" id="PF00440">
    <property type="entry name" value="TetR_N"/>
    <property type="match status" value="1"/>
</dbReference>
<dbReference type="InterPro" id="IPR001647">
    <property type="entry name" value="HTH_TetR"/>
</dbReference>
<evidence type="ECO:0000256" key="3">
    <source>
        <dbReference type="ARBA" id="ARBA00023163"/>
    </source>
</evidence>
<evidence type="ECO:0000313" key="7">
    <source>
        <dbReference type="Proteomes" id="UP000694257"/>
    </source>
</evidence>
<proteinExistence type="predicted"/>
<dbReference type="Pfam" id="PF21993">
    <property type="entry name" value="TetR_C_13_2"/>
    <property type="match status" value="1"/>
</dbReference>
<evidence type="ECO:0000256" key="1">
    <source>
        <dbReference type="ARBA" id="ARBA00023015"/>
    </source>
</evidence>
<evidence type="ECO:0000313" key="6">
    <source>
        <dbReference type="EMBL" id="QXN92968.1"/>
    </source>
</evidence>
<feature type="DNA-binding region" description="H-T-H motif" evidence="4">
    <location>
        <begin position="26"/>
        <end position="45"/>
    </location>
</feature>
<dbReference type="Proteomes" id="UP000694257">
    <property type="component" value="Chromosome"/>
</dbReference>
<reference evidence="6 7" key="1">
    <citation type="submission" date="2021-07" db="EMBL/GenBank/DDBJ databases">
        <title>Whole Genome Sequence of Nocardia Iowensis.</title>
        <authorList>
            <person name="Lamm A."/>
            <person name="Collins-Fairclough A.M."/>
            <person name="Bunk B."/>
            <person name="Sproer C."/>
        </authorList>
    </citation>
    <scope>NUCLEOTIDE SEQUENCE [LARGE SCALE GENOMIC DNA]</scope>
    <source>
        <strain evidence="6 7">NRRL 5646</strain>
    </source>
</reference>
<dbReference type="PANTHER" id="PTHR47506">
    <property type="entry name" value="TRANSCRIPTIONAL REGULATORY PROTEIN"/>
    <property type="match status" value="1"/>
</dbReference>
<evidence type="ECO:0000256" key="2">
    <source>
        <dbReference type="ARBA" id="ARBA00023125"/>
    </source>
</evidence>
<feature type="domain" description="HTH tetR-type" evidence="5">
    <location>
        <begin position="3"/>
        <end position="63"/>
    </location>
</feature>
<keyword evidence="7" id="KW-1185">Reference proteome</keyword>